<protein>
    <submittedName>
        <fullName evidence="2">Uncharacterized protein</fullName>
    </submittedName>
</protein>
<evidence type="ECO:0000313" key="3">
    <source>
        <dbReference type="Proteomes" id="UP000296049"/>
    </source>
</evidence>
<accession>R0LVE9</accession>
<reference evidence="3" key="1">
    <citation type="journal article" date="2013" name="Nat. Genet.">
        <title>The duck genome and transcriptome provide insight into an avian influenza virus reservoir species.</title>
        <authorList>
            <person name="Huang Y."/>
            <person name="Li Y."/>
            <person name="Burt D.W."/>
            <person name="Chen H."/>
            <person name="Zhang Y."/>
            <person name="Qian W."/>
            <person name="Kim H."/>
            <person name="Gan S."/>
            <person name="Zhao Y."/>
            <person name="Li J."/>
            <person name="Yi K."/>
            <person name="Feng H."/>
            <person name="Zhu P."/>
            <person name="Li B."/>
            <person name="Liu Q."/>
            <person name="Fairley S."/>
            <person name="Magor K.E."/>
            <person name="Du Z."/>
            <person name="Hu X."/>
            <person name="Goodman L."/>
            <person name="Tafer H."/>
            <person name="Vignal A."/>
            <person name="Lee T."/>
            <person name="Kim K.W."/>
            <person name="Sheng Z."/>
            <person name="An Y."/>
            <person name="Searle S."/>
            <person name="Herrero J."/>
            <person name="Groenen M.A."/>
            <person name="Crooijmans R.P."/>
            <person name="Faraut T."/>
            <person name="Cai Q."/>
            <person name="Webster R.G."/>
            <person name="Aldridge J.R."/>
            <person name="Warren W.C."/>
            <person name="Bartschat S."/>
            <person name="Kehr S."/>
            <person name="Marz M."/>
            <person name="Stadler P.F."/>
            <person name="Smith J."/>
            <person name="Kraus R.H."/>
            <person name="Zhao Y."/>
            <person name="Ren L."/>
            <person name="Fei J."/>
            <person name="Morisson M."/>
            <person name="Kaiser P."/>
            <person name="Griffin D.K."/>
            <person name="Rao M."/>
            <person name="Pitel F."/>
            <person name="Wang J."/>
            <person name="Li N."/>
        </authorList>
    </citation>
    <scope>NUCLEOTIDE SEQUENCE [LARGE SCALE GENOMIC DNA]</scope>
</reference>
<dbReference type="AlphaFoldDB" id="R0LVE9"/>
<feature type="region of interest" description="Disordered" evidence="1">
    <location>
        <begin position="65"/>
        <end position="84"/>
    </location>
</feature>
<evidence type="ECO:0000313" key="2">
    <source>
        <dbReference type="EMBL" id="EOB05760.1"/>
    </source>
</evidence>
<gene>
    <name evidence="2" type="ORF">Anapl_05945</name>
</gene>
<sequence length="381" mass="41645">MLKKQKKARCFLTLGTGARWFVYPELQIPAAEQADCCHFSSSDVCTSGEFSIILASGLIHQRSHGGFQQLDERRQPEQQQPRGRKCCRGFRASGVAEEQADSEVLVLQGPLLKPRCSFACAQLLPFASAGPFIRKAWPSSVLQDNSRVKKKAVPSRAVYVSAGPQHISIPVLPLHRGGWQHSGGLGGCPGGSVSGGFQQQPFQWQITDPHCDAVQPSAVRANAWLLGQELPAGCSCHSARGVLPPEQLQKAGCWSATLRALLFVPLAGGEDRRAPQKVVSSWILARHGCKRLQPGATSIQTGAFPWHGCVCMYRNVNTQIQLGTAAYGKRLCQWQFLYGSEEIIFLANLWCLRKSQSKDMDVTFSAVCVMIERGILNAFTA</sequence>
<evidence type="ECO:0000256" key="1">
    <source>
        <dbReference type="SAM" id="MobiDB-lite"/>
    </source>
</evidence>
<name>R0LVE9_ANAPL</name>
<dbReference type="Proteomes" id="UP000296049">
    <property type="component" value="Unassembled WGS sequence"/>
</dbReference>
<keyword evidence="3" id="KW-1185">Reference proteome</keyword>
<organism evidence="2 3">
    <name type="scientific">Anas platyrhynchos</name>
    <name type="common">Mallard</name>
    <name type="synonym">Anas boschas</name>
    <dbReference type="NCBI Taxonomy" id="8839"/>
    <lineage>
        <taxon>Eukaryota</taxon>
        <taxon>Metazoa</taxon>
        <taxon>Chordata</taxon>
        <taxon>Craniata</taxon>
        <taxon>Vertebrata</taxon>
        <taxon>Euteleostomi</taxon>
        <taxon>Archelosauria</taxon>
        <taxon>Archosauria</taxon>
        <taxon>Dinosauria</taxon>
        <taxon>Saurischia</taxon>
        <taxon>Theropoda</taxon>
        <taxon>Coelurosauria</taxon>
        <taxon>Aves</taxon>
        <taxon>Neognathae</taxon>
        <taxon>Galloanserae</taxon>
        <taxon>Anseriformes</taxon>
        <taxon>Anatidae</taxon>
        <taxon>Anatinae</taxon>
        <taxon>Anas</taxon>
    </lineage>
</organism>
<proteinExistence type="predicted"/>
<dbReference type="EMBL" id="KB742664">
    <property type="protein sequence ID" value="EOB05760.1"/>
    <property type="molecule type" value="Genomic_DNA"/>
</dbReference>